<dbReference type="GO" id="GO:0006355">
    <property type="term" value="P:regulation of DNA-templated transcription"/>
    <property type="evidence" value="ECO:0007669"/>
    <property type="project" value="InterPro"/>
</dbReference>
<dbReference type="PROSITE" id="PS50043">
    <property type="entry name" value="HTH_LUXR_2"/>
    <property type="match status" value="1"/>
</dbReference>
<keyword evidence="1" id="KW-0238">DNA-binding</keyword>
<dbReference type="Proteomes" id="UP000705283">
    <property type="component" value="Unassembled WGS sequence"/>
</dbReference>
<dbReference type="InterPro" id="IPR000792">
    <property type="entry name" value="Tscrpt_reg_LuxR_C"/>
</dbReference>
<name>A0AA40X646_9GAMM</name>
<dbReference type="AlphaFoldDB" id="A0AA40X646"/>
<dbReference type="SUPFAM" id="SSF46894">
    <property type="entry name" value="C-terminal effector domain of the bipartite response regulators"/>
    <property type="match status" value="1"/>
</dbReference>
<organism evidence="3 4">
    <name type="scientific">Rouxiella silvae</name>
    <dbReference type="NCBI Taxonomy" id="1646373"/>
    <lineage>
        <taxon>Bacteria</taxon>
        <taxon>Pseudomonadati</taxon>
        <taxon>Pseudomonadota</taxon>
        <taxon>Gammaproteobacteria</taxon>
        <taxon>Enterobacterales</taxon>
        <taxon>Yersiniaceae</taxon>
        <taxon>Rouxiella</taxon>
    </lineage>
</organism>
<evidence type="ECO:0000256" key="1">
    <source>
        <dbReference type="ARBA" id="ARBA00023125"/>
    </source>
</evidence>
<evidence type="ECO:0000313" key="3">
    <source>
        <dbReference type="EMBL" id="MBF6639380.1"/>
    </source>
</evidence>
<dbReference type="InterPro" id="IPR016032">
    <property type="entry name" value="Sig_transdc_resp-reg_C-effctor"/>
</dbReference>
<reference evidence="3" key="1">
    <citation type="submission" date="2020-11" db="EMBL/GenBank/DDBJ databases">
        <authorList>
            <person name="Lee S.D."/>
        </authorList>
    </citation>
    <scope>NUCLEOTIDE SEQUENCE</scope>
    <source>
        <strain evidence="3">SAP-2</strain>
    </source>
</reference>
<feature type="domain" description="HTH luxR-type" evidence="2">
    <location>
        <begin position="151"/>
        <end position="216"/>
    </location>
</feature>
<dbReference type="GO" id="GO:0003677">
    <property type="term" value="F:DNA binding"/>
    <property type="evidence" value="ECO:0007669"/>
    <property type="project" value="UniProtKB-KW"/>
</dbReference>
<gene>
    <name evidence="3" type="ORF">ITX54_22210</name>
</gene>
<dbReference type="Pfam" id="PF00196">
    <property type="entry name" value="GerE"/>
    <property type="match status" value="1"/>
</dbReference>
<protein>
    <submittedName>
        <fullName evidence="3">Helix-turn-helix transcriptional regulator</fullName>
    </submittedName>
</protein>
<dbReference type="SMART" id="SM00421">
    <property type="entry name" value="HTH_LUXR"/>
    <property type="match status" value="1"/>
</dbReference>
<reference evidence="3" key="2">
    <citation type="submission" date="2022-09" db="EMBL/GenBank/DDBJ databases">
        <title>Rouxiella aceris sp. nov., isolated from tree sap and emended description of the genus Rhouxiella.</title>
        <authorList>
            <person name="Kim I.S."/>
        </authorList>
    </citation>
    <scope>NUCLEOTIDE SEQUENCE</scope>
    <source>
        <strain evidence="3">SAP-2</strain>
    </source>
</reference>
<evidence type="ECO:0000259" key="2">
    <source>
        <dbReference type="PROSITE" id="PS50043"/>
    </source>
</evidence>
<evidence type="ECO:0000313" key="4">
    <source>
        <dbReference type="Proteomes" id="UP000705283"/>
    </source>
</evidence>
<dbReference type="InterPro" id="IPR036388">
    <property type="entry name" value="WH-like_DNA-bd_sf"/>
</dbReference>
<sequence>MYLSGILSIVDSQDVIENTITMIKFLDEPWGIKDISSLHVYMNGAARHYTNTPLDFTIEGKMDCEFPALWSELCEELQEHDRLTASAFRRVSVIETHYWNGSSSLSPYISDKIPLFNKRGQCIGTLWNAKKVKPHSSLIYINQAKPSVLTSEPPIALFGDKELQVIFLLMQNLTCKDMAKILNVSPRTIESRLNIIYQKVDVHSMHQLKDFCKSIGLDSYIPESLLTKGVQYL</sequence>
<dbReference type="EMBL" id="JADMKS010000011">
    <property type="protein sequence ID" value="MBF6639380.1"/>
    <property type="molecule type" value="Genomic_DNA"/>
</dbReference>
<dbReference type="Gene3D" id="1.10.10.10">
    <property type="entry name" value="Winged helix-like DNA-binding domain superfamily/Winged helix DNA-binding domain"/>
    <property type="match status" value="1"/>
</dbReference>
<proteinExistence type="predicted"/>
<accession>A0AA40X646</accession>
<comment type="caution">
    <text evidence="3">The sequence shown here is derived from an EMBL/GenBank/DDBJ whole genome shotgun (WGS) entry which is preliminary data.</text>
</comment>